<organism evidence="2 3">
    <name type="scientific">Pseudochryseolinea flava</name>
    <dbReference type="NCBI Taxonomy" id="2059302"/>
    <lineage>
        <taxon>Bacteria</taxon>
        <taxon>Pseudomonadati</taxon>
        <taxon>Bacteroidota</taxon>
        <taxon>Cytophagia</taxon>
        <taxon>Cytophagales</taxon>
        <taxon>Fulvivirgaceae</taxon>
        <taxon>Pseudochryseolinea</taxon>
    </lineage>
</organism>
<comment type="caution">
    <text evidence="2">The sequence shown here is derived from an EMBL/GenBank/DDBJ whole genome shotgun (WGS) entry which is preliminary data.</text>
</comment>
<dbReference type="EMBL" id="QMFY01000006">
    <property type="protein sequence ID" value="RAW00653.1"/>
    <property type="molecule type" value="Genomic_DNA"/>
</dbReference>
<name>A0A364Y1E2_9BACT</name>
<keyword evidence="1" id="KW-0732">Signal</keyword>
<accession>A0A364Y1E2</accession>
<feature type="chain" id="PRO_5016999467" description="Outer membrane protein beta-barrel domain-containing protein" evidence="1">
    <location>
        <begin position="20"/>
        <end position="245"/>
    </location>
</feature>
<protein>
    <recommendedName>
        <fullName evidence="4">Outer membrane protein beta-barrel domain-containing protein</fullName>
    </recommendedName>
</protein>
<dbReference type="RefSeq" id="WP_112747453.1">
    <property type="nucleotide sequence ID" value="NZ_QMFY01000006.1"/>
</dbReference>
<keyword evidence="3" id="KW-1185">Reference proteome</keyword>
<dbReference type="Proteomes" id="UP000251889">
    <property type="component" value="Unassembled WGS sequence"/>
</dbReference>
<feature type="signal peptide" evidence="1">
    <location>
        <begin position="1"/>
        <end position="19"/>
    </location>
</feature>
<gene>
    <name evidence="2" type="ORF">DQQ10_13775</name>
</gene>
<dbReference type="AlphaFoldDB" id="A0A364Y1E2"/>
<evidence type="ECO:0008006" key="4">
    <source>
        <dbReference type="Google" id="ProtNLM"/>
    </source>
</evidence>
<evidence type="ECO:0000313" key="3">
    <source>
        <dbReference type="Proteomes" id="UP000251889"/>
    </source>
</evidence>
<proteinExistence type="predicted"/>
<evidence type="ECO:0000256" key="1">
    <source>
        <dbReference type="SAM" id="SignalP"/>
    </source>
</evidence>
<evidence type="ECO:0000313" key="2">
    <source>
        <dbReference type="EMBL" id="RAW00653.1"/>
    </source>
</evidence>
<dbReference type="OrthoDB" id="941853at2"/>
<sequence>MKKLMVTWLLMVSVVTAYSQISIDLEGNYAFSIPYNVVRIPASGGTEIDLAKDLNATNPLTFRARINYTLNERHVISALVAPLRVKSQGTLSQDVVYSDNTFQAGRKINATYTFNSYRLTYRYLFIANDKIKFGAGLTAKLRQANIELTNGERSADYPDLGVVPLVNVYFSWTPVQRWTMLIEGDALGTNQGRAEDVFGGILYNASETTSIKIGYRVLEGGADVEDNYNFSFFNYAAIGVVLNFK</sequence>
<reference evidence="2 3" key="1">
    <citation type="submission" date="2018-06" db="EMBL/GenBank/DDBJ databases">
        <title>Chryseolinea flavus sp. nov., a member of the phylum Bacteroidetes isolated from soil.</title>
        <authorList>
            <person name="Li Y."/>
            <person name="Wang J."/>
        </authorList>
    </citation>
    <scope>NUCLEOTIDE SEQUENCE [LARGE SCALE GENOMIC DNA]</scope>
    <source>
        <strain evidence="2 3">SDU1-6</strain>
    </source>
</reference>